<keyword evidence="3" id="KW-0238">DNA-binding</keyword>
<sequence>MGSEWKTTKLLEHYEIRSGLSKPAKDFGSGYPFLTFKDVFYNYFTPDKLGDLVQSNDKERENCSVKRGDVFLTRTSETMHELGMSSVALKDYENATFNGFCKRLRPTQQSELLPEYVGYYLRSSIFRQAMLAFSTMSTRASLNNGMIGRLEISYPPKMEQAKIAAILKNLDDKITLNCQINQTLEQMAQTLFKSWFVDFDPVIDNALDTGFFEQDLAFSEELLRRVEVRKAVRESDNFKPLPEDIRQLFPNAFEECAEPTLGLGGWVPKGWEVSTVDDELIVKGGSTPSTANPEFWERGNIHWTSPKDLSGSQEKIMLDTERKITELGLRKITSGLLPINTVLMSSRAPIGYLTMAKIPVAINQGYIAITTAKRLSQEYILYWLNSSMDEIKGIAGGTTFAEISKKTFKSISMVIPDTQVIENYTVTIKSYLNKVTLNTKERVGLEKLRDTLLPKLISGELSLSELKIDIPEETLI</sequence>
<dbReference type="InterPro" id="IPR044946">
    <property type="entry name" value="Restrct_endonuc_typeI_TRD_sf"/>
</dbReference>
<dbReference type="GO" id="GO:0003677">
    <property type="term" value="F:DNA binding"/>
    <property type="evidence" value="ECO:0007669"/>
    <property type="project" value="UniProtKB-KW"/>
</dbReference>
<gene>
    <name evidence="5" type="ORF">M997_2716</name>
</gene>
<dbReference type="Gene3D" id="3.90.220.20">
    <property type="entry name" value="DNA methylase specificity domains"/>
    <property type="match status" value="2"/>
</dbReference>
<feature type="domain" description="Type I restriction modification DNA specificity" evidence="4">
    <location>
        <begin position="3"/>
        <end position="186"/>
    </location>
</feature>
<evidence type="ECO:0000259" key="4">
    <source>
        <dbReference type="Pfam" id="PF01420"/>
    </source>
</evidence>
<dbReference type="InterPro" id="IPR000055">
    <property type="entry name" value="Restrct_endonuc_typeI_TRD"/>
</dbReference>
<protein>
    <submittedName>
        <fullName evidence="5">Type I restriction-modification system, specificity subunit S</fullName>
        <ecNumber evidence="5">3.1.21.3</ecNumber>
    </submittedName>
</protein>
<dbReference type="PANTHER" id="PTHR30408">
    <property type="entry name" value="TYPE-1 RESTRICTION ENZYME ECOKI SPECIFICITY PROTEIN"/>
    <property type="match status" value="1"/>
</dbReference>
<dbReference type="Proteomes" id="UP000078250">
    <property type="component" value="Unassembled WGS sequence"/>
</dbReference>
<dbReference type="Pfam" id="PF01420">
    <property type="entry name" value="Methylase_S"/>
    <property type="match status" value="2"/>
</dbReference>
<dbReference type="InterPro" id="IPR052021">
    <property type="entry name" value="Type-I_RS_S_subunit"/>
</dbReference>
<organism evidence="5 6">
    <name type="scientific">Proteus hauseri ATCC 700826</name>
    <dbReference type="NCBI Taxonomy" id="1354271"/>
    <lineage>
        <taxon>Bacteria</taxon>
        <taxon>Pseudomonadati</taxon>
        <taxon>Pseudomonadota</taxon>
        <taxon>Gammaproteobacteria</taxon>
        <taxon>Enterobacterales</taxon>
        <taxon>Morganellaceae</taxon>
        <taxon>Proteus</taxon>
    </lineage>
</organism>
<dbReference type="GO" id="GO:0009035">
    <property type="term" value="F:type I site-specific deoxyribonuclease activity"/>
    <property type="evidence" value="ECO:0007669"/>
    <property type="project" value="UniProtKB-EC"/>
</dbReference>
<dbReference type="GO" id="GO:0009307">
    <property type="term" value="P:DNA restriction-modification system"/>
    <property type="evidence" value="ECO:0007669"/>
    <property type="project" value="UniProtKB-KW"/>
</dbReference>
<dbReference type="EC" id="3.1.21.3" evidence="5"/>
<dbReference type="EMBL" id="LXEV01000031">
    <property type="protein sequence ID" value="OAT45540.1"/>
    <property type="molecule type" value="Genomic_DNA"/>
</dbReference>
<comment type="similarity">
    <text evidence="1">Belongs to the type-I restriction system S methylase family.</text>
</comment>
<keyword evidence="5" id="KW-0378">Hydrolase</keyword>
<dbReference type="PANTHER" id="PTHR30408:SF13">
    <property type="entry name" value="TYPE I RESTRICTION ENZYME HINDI SPECIFICITY SUBUNIT"/>
    <property type="match status" value="1"/>
</dbReference>
<accession>A0AAJ3LSU3</accession>
<evidence type="ECO:0000256" key="1">
    <source>
        <dbReference type="ARBA" id="ARBA00010923"/>
    </source>
</evidence>
<comment type="caution">
    <text evidence="5">The sequence shown here is derived from an EMBL/GenBank/DDBJ whole genome shotgun (WGS) entry which is preliminary data.</text>
</comment>
<evidence type="ECO:0000256" key="2">
    <source>
        <dbReference type="ARBA" id="ARBA00022747"/>
    </source>
</evidence>
<evidence type="ECO:0000313" key="5">
    <source>
        <dbReference type="EMBL" id="OAT45540.1"/>
    </source>
</evidence>
<dbReference type="SUPFAM" id="SSF116734">
    <property type="entry name" value="DNA methylase specificity domain"/>
    <property type="match status" value="2"/>
</dbReference>
<evidence type="ECO:0000313" key="6">
    <source>
        <dbReference type="Proteomes" id="UP000078250"/>
    </source>
</evidence>
<dbReference type="AlphaFoldDB" id="A0AAJ3LSU3"/>
<keyword evidence="2" id="KW-0680">Restriction system</keyword>
<reference evidence="5 6" key="1">
    <citation type="submission" date="2016-04" db="EMBL/GenBank/DDBJ databases">
        <title>ATOL: Assembling a taxonomically balanced genome-scale reconstruction of the evolutionary history of the Enterobacteriaceae.</title>
        <authorList>
            <person name="Plunkett G.III."/>
            <person name="Neeno-Eckwall E.C."/>
            <person name="Glasner J.D."/>
            <person name="Perna N.T."/>
        </authorList>
    </citation>
    <scope>NUCLEOTIDE SEQUENCE [LARGE SCALE GENOMIC DNA]</scope>
    <source>
        <strain evidence="5 6">ATCC 700826</strain>
    </source>
</reference>
<feature type="domain" description="Type I restriction modification DNA specificity" evidence="4">
    <location>
        <begin position="268"/>
        <end position="442"/>
    </location>
</feature>
<proteinExistence type="inferred from homology"/>
<name>A0AAJ3LSU3_PROHU</name>
<evidence type="ECO:0000256" key="3">
    <source>
        <dbReference type="ARBA" id="ARBA00023125"/>
    </source>
</evidence>
<dbReference type="CDD" id="cd17517">
    <property type="entry name" value="RMtype1_S_EcoKI_StySPI-TRD2-CR2_like"/>
    <property type="match status" value="1"/>
</dbReference>
<dbReference type="RefSeq" id="WP_064720639.1">
    <property type="nucleotide sequence ID" value="NZ_LXEV01000031.1"/>
</dbReference>
<keyword evidence="6" id="KW-1185">Reference proteome</keyword>